<accession>A0A0D9QEM0</accession>
<dbReference type="GO" id="GO:0005524">
    <property type="term" value="F:ATP binding"/>
    <property type="evidence" value="ECO:0007669"/>
    <property type="project" value="InterPro"/>
</dbReference>
<proteinExistence type="predicted"/>
<dbReference type="RefSeq" id="XP_012337953.1">
    <property type="nucleotide sequence ID" value="XM_012482530.1"/>
</dbReference>
<keyword evidence="2" id="KW-0808">Transferase</keyword>
<keyword evidence="2" id="KW-0723">Serine/threonine-protein kinase</keyword>
<reference evidence="2 3" key="1">
    <citation type="submission" date="2014-03" db="EMBL/GenBank/DDBJ databases">
        <title>The Genome Sequence of Plasmodium fragile nilgiri.</title>
        <authorList>
            <consortium name="The Broad Institute Genomics Platform"/>
            <consortium name="The Broad Institute Genome Sequencing Center for Infectious Disease"/>
            <person name="Neafsey D."/>
            <person name="Duraisingh M."/>
            <person name="Young S.K."/>
            <person name="Zeng Q."/>
            <person name="Gargeya S."/>
            <person name="Abouelleil A."/>
            <person name="Alvarado L."/>
            <person name="Chapman S.B."/>
            <person name="Gainer-Dewar J."/>
            <person name="Goldberg J."/>
            <person name="Griggs A."/>
            <person name="Gujja S."/>
            <person name="Hansen M."/>
            <person name="Howarth C."/>
            <person name="Imamovic A."/>
            <person name="Larimer J."/>
            <person name="Pearson M."/>
            <person name="Poon T.W."/>
            <person name="Priest M."/>
            <person name="Roberts A."/>
            <person name="Saif S."/>
            <person name="Shea T."/>
            <person name="Sykes S."/>
            <person name="Wortman J."/>
            <person name="Nusbaum C."/>
            <person name="Birren B."/>
        </authorList>
    </citation>
    <scope>NUCLEOTIDE SEQUENCE [LARGE SCALE GENOMIC DNA]</scope>
    <source>
        <strain evidence="3">nilgiri</strain>
    </source>
</reference>
<dbReference type="EMBL" id="KQ001725">
    <property type="protein sequence ID" value="KJP85453.1"/>
    <property type="molecule type" value="Genomic_DNA"/>
</dbReference>
<sequence>LQYNLPENALKTDRRLSVQRILKITTDVTLACSYLAKHLNHPLNLKPTNILLDEALHAKITDFGIYDIEKCLDTNIDPSYVVHPNGLTTFDAVLADRKVQRMEFASNDFSDVLHVYDDDNNLHLYSIEQIVASPSSAYPSVSFWTPPEILRGHKGKSFYADVYALGIVLWEMLTDSVPFNYPFKSHLVASVGYAKEELTYNNIPEPVQGLIKSCVHRNMYKRPTFGQILAELSRLYEKANTKAEDALMSFMDGV</sequence>
<dbReference type="VEuPathDB" id="PlasmoDB:AK88_04926"/>
<dbReference type="PANTHER" id="PTHR44329:SF140">
    <property type="entry name" value="INACTIVE PROTEIN TYROSINE KINASE PTKL"/>
    <property type="match status" value="1"/>
</dbReference>
<dbReference type="GO" id="GO:0004674">
    <property type="term" value="F:protein serine/threonine kinase activity"/>
    <property type="evidence" value="ECO:0007669"/>
    <property type="project" value="UniProtKB-KW"/>
</dbReference>
<evidence type="ECO:0000313" key="3">
    <source>
        <dbReference type="Proteomes" id="UP000054561"/>
    </source>
</evidence>
<dbReference type="PANTHER" id="PTHR44329">
    <property type="entry name" value="SERINE/THREONINE-PROTEIN KINASE TNNI3K-RELATED"/>
    <property type="match status" value="1"/>
</dbReference>
<dbReference type="InterPro" id="IPR011009">
    <property type="entry name" value="Kinase-like_dom_sf"/>
</dbReference>
<dbReference type="SUPFAM" id="SSF56112">
    <property type="entry name" value="Protein kinase-like (PK-like)"/>
    <property type="match status" value="1"/>
</dbReference>
<dbReference type="Pfam" id="PF07714">
    <property type="entry name" value="PK_Tyr_Ser-Thr"/>
    <property type="match status" value="2"/>
</dbReference>
<dbReference type="InterPro" id="IPR000719">
    <property type="entry name" value="Prot_kinase_dom"/>
</dbReference>
<feature type="domain" description="Protein kinase" evidence="1">
    <location>
        <begin position="1"/>
        <end position="235"/>
    </location>
</feature>
<name>A0A0D9QEM0_PLAFR</name>
<dbReference type="PIRSF" id="PIRSF000654">
    <property type="entry name" value="Integrin-linked_kinase"/>
    <property type="match status" value="1"/>
</dbReference>
<protein>
    <submittedName>
        <fullName evidence="2">Serine/threonine protein kinase</fullName>
    </submittedName>
</protein>
<dbReference type="Gene3D" id="1.10.510.10">
    <property type="entry name" value="Transferase(Phosphotransferase) domain 1"/>
    <property type="match status" value="1"/>
</dbReference>
<evidence type="ECO:0000259" key="1">
    <source>
        <dbReference type="PROSITE" id="PS50011"/>
    </source>
</evidence>
<dbReference type="Proteomes" id="UP000054561">
    <property type="component" value="Unassembled WGS sequence"/>
</dbReference>
<dbReference type="PROSITE" id="PS50011">
    <property type="entry name" value="PROTEIN_KINASE_DOM"/>
    <property type="match status" value="1"/>
</dbReference>
<keyword evidence="3" id="KW-1185">Reference proteome</keyword>
<dbReference type="SMART" id="SM00220">
    <property type="entry name" value="S_TKc"/>
    <property type="match status" value="1"/>
</dbReference>
<gene>
    <name evidence="2" type="ORF">AK88_04926</name>
</gene>
<feature type="non-terminal residue" evidence="2">
    <location>
        <position position="1"/>
    </location>
</feature>
<dbReference type="InterPro" id="IPR001245">
    <property type="entry name" value="Ser-Thr/Tyr_kinase_cat_dom"/>
</dbReference>
<organism evidence="2 3">
    <name type="scientific">Plasmodium fragile</name>
    <dbReference type="NCBI Taxonomy" id="5857"/>
    <lineage>
        <taxon>Eukaryota</taxon>
        <taxon>Sar</taxon>
        <taxon>Alveolata</taxon>
        <taxon>Apicomplexa</taxon>
        <taxon>Aconoidasida</taxon>
        <taxon>Haemosporida</taxon>
        <taxon>Plasmodiidae</taxon>
        <taxon>Plasmodium</taxon>
        <taxon>Plasmodium (Plasmodium)</taxon>
    </lineage>
</organism>
<keyword evidence="2" id="KW-0418">Kinase</keyword>
<dbReference type="OrthoDB" id="339325at2759"/>
<dbReference type="AlphaFoldDB" id="A0A0D9QEM0"/>
<evidence type="ECO:0000313" key="2">
    <source>
        <dbReference type="EMBL" id="KJP85453.1"/>
    </source>
</evidence>
<dbReference type="InterPro" id="IPR051681">
    <property type="entry name" value="Ser/Thr_Kinases-Pseudokinases"/>
</dbReference>
<dbReference type="GeneID" id="24270240"/>